<dbReference type="PRINTS" id="PR00449">
    <property type="entry name" value="RASTRNSFRMNG"/>
</dbReference>
<dbReference type="SUPFAM" id="SSF52540">
    <property type="entry name" value="P-loop containing nucleoside triphosphate hydrolases"/>
    <property type="match status" value="1"/>
</dbReference>
<evidence type="ECO:0000259" key="5">
    <source>
        <dbReference type="PROSITE" id="PS51706"/>
    </source>
</evidence>
<keyword evidence="3" id="KW-0460">Magnesium</keyword>
<keyword evidence="4" id="KW-0342">GTP-binding</keyword>
<protein>
    <recommendedName>
        <fullName evidence="5">EngB-type G domain-containing protein</fullName>
    </recommendedName>
</protein>
<dbReference type="InterPro" id="IPR030393">
    <property type="entry name" value="G_ENGB_dom"/>
</dbReference>
<evidence type="ECO:0000313" key="6">
    <source>
        <dbReference type="EMBL" id="KKN37226.1"/>
    </source>
</evidence>
<dbReference type="PROSITE" id="PS51706">
    <property type="entry name" value="G_ENGB"/>
    <property type="match status" value="1"/>
</dbReference>
<keyword evidence="1" id="KW-0479">Metal-binding</keyword>
<dbReference type="PANTHER" id="PTHR11649:SF13">
    <property type="entry name" value="ENGB-TYPE G DOMAIN-CONTAINING PROTEIN"/>
    <property type="match status" value="1"/>
</dbReference>
<proteinExistence type="predicted"/>
<reference evidence="6" key="1">
    <citation type="journal article" date="2015" name="Nature">
        <title>Complex archaea that bridge the gap between prokaryotes and eukaryotes.</title>
        <authorList>
            <person name="Spang A."/>
            <person name="Saw J.H."/>
            <person name="Jorgensen S.L."/>
            <person name="Zaremba-Niedzwiedzka K."/>
            <person name="Martijn J."/>
            <person name="Lind A.E."/>
            <person name="van Eijk R."/>
            <person name="Schleper C."/>
            <person name="Guy L."/>
            <person name="Ettema T.J."/>
        </authorList>
    </citation>
    <scope>NUCLEOTIDE SEQUENCE</scope>
</reference>
<evidence type="ECO:0000256" key="3">
    <source>
        <dbReference type="ARBA" id="ARBA00022842"/>
    </source>
</evidence>
<gene>
    <name evidence="6" type="ORF">LCGC14_0765730</name>
</gene>
<sequence length="208" mass="24015">MNDKPSLLIIGNSNVGKSSIAKLLVPTPKKFKGKIGKTPGSTLLIKAINQPKSLYKIIDLPGFGYTKRQSKRREEHIKKQIVVHIEKHHKEYFFGLVVINILRIEDEIDKYFIKNTKTIPLNFELIQFLNEFDIPLLIIINKIDKLSIFDKNRVINLFLTTIKEFGINLVNLGEFKSSTDSRIPYLEFSALKKTHLKNLKQVIQKFLP</sequence>
<comment type="caution">
    <text evidence="6">The sequence shown here is derived from an EMBL/GenBank/DDBJ whole genome shotgun (WGS) entry which is preliminary data.</text>
</comment>
<evidence type="ECO:0000256" key="2">
    <source>
        <dbReference type="ARBA" id="ARBA00022741"/>
    </source>
</evidence>
<evidence type="ECO:0000256" key="4">
    <source>
        <dbReference type="ARBA" id="ARBA00023134"/>
    </source>
</evidence>
<dbReference type="Gene3D" id="3.40.50.300">
    <property type="entry name" value="P-loop containing nucleotide triphosphate hydrolases"/>
    <property type="match status" value="1"/>
</dbReference>
<dbReference type="InterPro" id="IPR006073">
    <property type="entry name" value="GTP-bd"/>
</dbReference>
<dbReference type="PANTHER" id="PTHR11649">
    <property type="entry name" value="MSS1/TRME-RELATED GTP-BINDING PROTEIN"/>
    <property type="match status" value="1"/>
</dbReference>
<dbReference type="EMBL" id="LAZR01001909">
    <property type="protein sequence ID" value="KKN37226.1"/>
    <property type="molecule type" value="Genomic_DNA"/>
</dbReference>
<dbReference type="GO" id="GO:0046872">
    <property type="term" value="F:metal ion binding"/>
    <property type="evidence" value="ECO:0007669"/>
    <property type="project" value="UniProtKB-KW"/>
</dbReference>
<evidence type="ECO:0000256" key="1">
    <source>
        <dbReference type="ARBA" id="ARBA00022723"/>
    </source>
</evidence>
<dbReference type="InterPro" id="IPR027417">
    <property type="entry name" value="P-loop_NTPase"/>
</dbReference>
<organism evidence="6">
    <name type="scientific">marine sediment metagenome</name>
    <dbReference type="NCBI Taxonomy" id="412755"/>
    <lineage>
        <taxon>unclassified sequences</taxon>
        <taxon>metagenomes</taxon>
        <taxon>ecological metagenomes</taxon>
    </lineage>
</organism>
<dbReference type="GO" id="GO:0005525">
    <property type="term" value="F:GTP binding"/>
    <property type="evidence" value="ECO:0007669"/>
    <property type="project" value="UniProtKB-KW"/>
</dbReference>
<accession>A0A0F9SJV4</accession>
<dbReference type="Pfam" id="PF01926">
    <property type="entry name" value="MMR_HSR1"/>
    <property type="match status" value="1"/>
</dbReference>
<dbReference type="AlphaFoldDB" id="A0A0F9SJV4"/>
<feature type="domain" description="EngB-type G" evidence="5">
    <location>
        <begin position="3"/>
        <end position="208"/>
    </location>
</feature>
<name>A0A0F9SJV4_9ZZZZ</name>
<keyword evidence="2" id="KW-0547">Nucleotide-binding</keyword>